<sequence length="504" mass="57493">MKSRIYSFLCLLVLLSSCKDQEKVIDYLQIADGSFLAIEELHGNLEVPWEMQYLPSEHAIYFTQIKGKISKLDLSTNKMKDIYHVPNVFHQRTLGLLGLAIHPNFEKNPFLYICYTTKEGEELFSELSRLEIHEDKVVNTKLLLKIEGGTGHNGSRLLFDQKGYLFWATGDVHSETHAQDSTTLNGKVLRMTADGLIPVDNPIKDSYVYAWGFRNIQGMTETSLGHIFTSEHGDAIEDEVNWIRPLNNYGWIEIEGFHDTAEEKAIAAKSPRTEPSRSWTPVIAPSALVYYGNNLIPSWNNSLLLGTLKSQSLRILKMNSEQNEITQEEIYLKDHYGRIRAICVDTTGNIYLATSNRDWNPQSSFPKKTDDRILKLHPTKDIPKTFLSRFKENKVKATDGKTLYNTYCASCHKEDGKGIKGNFPPLQDTEAVRNSERLLQSVFKGVNGKIEINSVIYEGQMPPFNFLKDEEIQAITNYIRSNFGNQFSEIGLQEIKVARERHTK</sequence>
<keyword evidence="2 4" id="KW-0479">Metal-binding</keyword>
<keyword evidence="3 4" id="KW-0408">Iron</keyword>
<dbReference type="SUPFAM" id="SSF50952">
    <property type="entry name" value="Soluble quinoprotein glucose dehydrogenase"/>
    <property type="match status" value="1"/>
</dbReference>
<evidence type="ECO:0000313" key="6">
    <source>
        <dbReference type="EMBL" id="GAA4131669.1"/>
    </source>
</evidence>
<keyword evidence="1 4" id="KW-0349">Heme</keyword>
<dbReference type="EMBL" id="BAAAZI010000003">
    <property type="protein sequence ID" value="GAA4131669.1"/>
    <property type="molecule type" value="Genomic_DNA"/>
</dbReference>
<reference evidence="7" key="1">
    <citation type="journal article" date="2019" name="Int. J. Syst. Evol. Microbiol.">
        <title>The Global Catalogue of Microorganisms (GCM) 10K type strain sequencing project: providing services to taxonomists for standard genome sequencing and annotation.</title>
        <authorList>
            <consortium name="The Broad Institute Genomics Platform"/>
            <consortium name="The Broad Institute Genome Sequencing Center for Infectious Disease"/>
            <person name="Wu L."/>
            <person name="Ma J."/>
        </authorList>
    </citation>
    <scope>NUCLEOTIDE SEQUENCE [LARGE SCALE GENOMIC DNA]</scope>
    <source>
        <strain evidence="7">JCM 16704</strain>
    </source>
</reference>
<evidence type="ECO:0000313" key="7">
    <source>
        <dbReference type="Proteomes" id="UP001500101"/>
    </source>
</evidence>
<feature type="domain" description="Cytochrome c" evidence="5">
    <location>
        <begin position="395"/>
        <end position="483"/>
    </location>
</feature>
<evidence type="ECO:0000256" key="2">
    <source>
        <dbReference type="ARBA" id="ARBA00022723"/>
    </source>
</evidence>
<dbReference type="Pfam" id="PF00034">
    <property type="entry name" value="Cytochrom_C"/>
    <property type="match status" value="1"/>
</dbReference>
<proteinExistence type="predicted"/>
<dbReference type="PANTHER" id="PTHR19328">
    <property type="entry name" value="HEDGEHOG-INTERACTING PROTEIN"/>
    <property type="match status" value="1"/>
</dbReference>
<dbReference type="SUPFAM" id="SSF46626">
    <property type="entry name" value="Cytochrome c"/>
    <property type="match status" value="1"/>
</dbReference>
<dbReference type="InterPro" id="IPR009056">
    <property type="entry name" value="Cyt_c-like_dom"/>
</dbReference>
<protein>
    <recommendedName>
        <fullName evidence="5">Cytochrome c domain-containing protein</fullName>
    </recommendedName>
</protein>
<gene>
    <name evidence="6" type="ORF">GCM10022216_01930</name>
</gene>
<evidence type="ECO:0000256" key="3">
    <source>
        <dbReference type="ARBA" id="ARBA00023004"/>
    </source>
</evidence>
<dbReference type="InterPro" id="IPR036909">
    <property type="entry name" value="Cyt_c-like_dom_sf"/>
</dbReference>
<organism evidence="6 7">
    <name type="scientific">Sphingobacterium kyonggiense</name>
    <dbReference type="NCBI Taxonomy" id="714075"/>
    <lineage>
        <taxon>Bacteria</taxon>
        <taxon>Pseudomonadati</taxon>
        <taxon>Bacteroidota</taxon>
        <taxon>Sphingobacteriia</taxon>
        <taxon>Sphingobacteriales</taxon>
        <taxon>Sphingobacteriaceae</taxon>
        <taxon>Sphingobacterium</taxon>
    </lineage>
</organism>
<dbReference type="PROSITE" id="PS51007">
    <property type="entry name" value="CYTC"/>
    <property type="match status" value="1"/>
</dbReference>
<dbReference type="InterPro" id="IPR011042">
    <property type="entry name" value="6-blade_b-propeller_TolB-like"/>
</dbReference>
<dbReference type="Gene3D" id="1.10.760.10">
    <property type="entry name" value="Cytochrome c-like domain"/>
    <property type="match status" value="1"/>
</dbReference>
<evidence type="ECO:0000259" key="5">
    <source>
        <dbReference type="PROSITE" id="PS51007"/>
    </source>
</evidence>
<comment type="caution">
    <text evidence="6">The sequence shown here is derived from an EMBL/GenBank/DDBJ whole genome shotgun (WGS) entry which is preliminary data.</text>
</comment>
<dbReference type="RefSeq" id="WP_344672818.1">
    <property type="nucleotide sequence ID" value="NZ_BAAAZI010000003.1"/>
</dbReference>
<evidence type="ECO:0000256" key="4">
    <source>
        <dbReference type="PROSITE-ProRule" id="PRU00433"/>
    </source>
</evidence>
<dbReference type="Gene3D" id="2.120.10.30">
    <property type="entry name" value="TolB, C-terminal domain"/>
    <property type="match status" value="1"/>
</dbReference>
<dbReference type="InterPro" id="IPR011041">
    <property type="entry name" value="Quinoprot_gluc/sorb_DH_b-prop"/>
</dbReference>
<dbReference type="PANTHER" id="PTHR19328:SF13">
    <property type="entry name" value="HIPL1 PROTEIN"/>
    <property type="match status" value="1"/>
</dbReference>
<accession>A0ABP7Y7D3</accession>
<dbReference type="Proteomes" id="UP001500101">
    <property type="component" value="Unassembled WGS sequence"/>
</dbReference>
<keyword evidence="7" id="KW-1185">Reference proteome</keyword>
<dbReference type="PROSITE" id="PS51257">
    <property type="entry name" value="PROKAR_LIPOPROTEIN"/>
    <property type="match status" value="1"/>
</dbReference>
<dbReference type="Pfam" id="PF07995">
    <property type="entry name" value="GSDH"/>
    <property type="match status" value="1"/>
</dbReference>
<name>A0ABP7Y7D3_9SPHI</name>
<evidence type="ECO:0000256" key="1">
    <source>
        <dbReference type="ARBA" id="ARBA00022617"/>
    </source>
</evidence>
<dbReference type="InterPro" id="IPR012938">
    <property type="entry name" value="Glc/Sorbosone_DH"/>
</dbReference>